<keyword evidence="2" id="KW-0472">Membrane</keyword>
<evidence type="ECO:0000256" key="2">
    <source>
        <dbReference type="SAM" id="Phobius"/>
    </source>
</evidence>
<dbReference type="PANTHER" id="PTHR34473">
    <property type="entry name" value="UPF0699 TRANSMEMBRANE PROTEIN YDBS"/>
    <property type="match status" value="1"/>
</dbReference>
<keyword evidence="2" id="KW-0812">Transmembrane</keyword>
<feature type="transmembrane region" description="Helical" evidence="2">
    <location>
        <begin position="203"/>
        <end position="225"/>
    </location>
</feature>
<feature type="transmembrane region" description="Helical" evidence="2">
    <location>
        <begin position="414"/>
        <end position="431"/>
    </location>
</feature>
<reference evidence="4 5" key="1">
    <citation type="submission" date="2020-08" db="EMBL/GenBank/DDBJ databases">
        <title>Genomic Encyclopedia of Archaeal and Bacterial Type Strains, Phase II (KMG-II): from individual species to whole genera.</title>
        <authorList>
            <person name="Goeker M."/>
        </authorList>
    </citation>
    <scope>NUCLEOTIDE SEQUENCE [LARGE SCALE GENOMIC DNA]</scope>
    <source>
        <strain evidence="4 5">DSM 43850</strain>
    </source>
</reference>
<feature type="transmembrane region" description="Helical" evidence="2">
    <location>
        <begin position="391"/>
        <end position="408"/>
    </location>
</feature>
<comment type="caution">
    <text evidence="4">The sequence shown here is derived from an EMBL/GenBank/DDBJ whole genome shotgun (WGS) entry which is preliminary data.</text>
</comment>
<accession>A0ABR6BJZ4</accession>
<dbReference type="InterPro" id="IPR005182">
    <property type="entry name" value="YdbS-like_PH"/>
</dbReference>
<feature type="transmembrane region" description="Helical" evidence="2">
    <location>
        <begin position="72"/>
        <end position="90"/>
    </location>
</feature>
<dbReference type="PANTHER" id="PTHR34473:SF2">
    <property type="entry name" value="UPF0699 TRANSMEMBRANE PROTEIN YDBT"/>
    <property type="match status" value="1"/>
</dbReference>
<dbReference type="Proteomes" id="UP000517916">
    <property type="component" value="Unassembled WGS sequence"/>
</dbReference>
<proteinExistence type="predicted"/>
<dbReference type="InterPro" id="IPR014529">
    <property type="entry name" value="UCP026631"/>
</dbReference>
<dbReference type="RefSeq" id="WP_081789274.1">
    <property type="nucleotide sequence ID" value="NZ_BAAABQ010000057.1"/>
</dbReference>
<protein>
    <submittedName>
        <fullName evidence="4">Membrane protein</fullName>
    </submittedName>
</protein>
<feature type="domain" description="YdbS-like PH" evidence="3">
    <location>
        <begin position="437"/>
        <end position="510"/>
    </location>
</feature>
<feature type="compositionally biased region" description="Polar residues" evidence="1">
    <location>
        <begin position="1"/>
        <end position="14"/>
    </location>
</feature>
<dbReference type="EMBL" id="JACJID010000003">
    <property type="protein sequence ID" value="MBA8927215.1"/>
    <property type="molecule type" value="Genomic_DNA"/>
</dbReference>
<evidence type="ECO:0000259" key="3">
    <source>
        <dbReference type="Pfam" id="PF03703"/>
    </source>
</evidence>
<feature type="region of interest" description="Disordered" evidence="1">
    <location>
        <begin position="1"/>
        <end position="28"/>
    </location>
</feature>
<sequence>MSELASEQSSTVPELTQRPVDFTPAPPPPEEIPWHRLNPLMLVIHPAKELIRIVPVLVGLVLLNRSGNWQQWIGLGVVGLLLVRGVLHWITARYRITEEQVELKHGLLIRKSRAVPRDRIRTVDITAEWQHRLVGLCKVKVGTGRHDSGKGDELVLDAVTKTEAERLRTLLLHRPSAPSPEQATVDSPQETVLAAVDRRWTRFAPFTLSGVAIVGALGGTIFHFAHELHLDGGALGPLRQVLDQVLTGPVWLTVLIAVAALLVVVTIASVLGYVLSYWNFQVTREPSGTLHIRHGLINTRSVSIEEKRLRGVEVKETLPLRLVQGGRCSAVVSGLRTGRGDERGGALLLPAAPLERAHEVAAKALHEAEDPTTAPLRGHPRAARMRRVNRAVMSAVGITVLAWLASLVNFAPDWLWKAALVLIPLSVLIGLDRFRSLGHTLAGEYLVTRSGSLVRETVALRRDGVIGWRLHASFFQRRAGLMTVVATTAAGKGAYHVTDVSAAEAVALADETMPELLTQFLE</sequence>
<feature type="domain" description="YdbS-like PH" evidence="3">
    <location>
        <begin position="89"/>
        <end position="170"/>
    </location>
</feature>
<dbReference type="Pfam" id="PF03703">
    <property type="entry name" value="bPH_2"/>
    <property type="match status" value="2"/>
</dbReference>
<evidence type="ECO:0000313" key="5">
    <source>
        <dbReference type="Proteomes" id="UP000517916"/>
    </source>
</evidence>
<keyword evidence="2" id="KW-1133">Transmembrane helix</keyword>
<name>A0ABR6BJZ4_9PSEU</name>
<organism evidence="4 5">
    <name type="scientific">Kutzneria viridogrisea</name>
    <dbReference type="NCBI Taxonomy" id="47990"/>
    <lineage>
        <taxon>Bacteria</taxon>
        <taxon>Bacillati</taxon>
        <taxon>Actinomycetota</taxon>
        <taxon>Actinomycetes</taxon>
        <taxon>Pseudonocardiales</taxon>
        <taxon>Pseudonocardiaceae</taxon>
        <taxon>Kutzneria</taxon>
    </lineage>
</organism>
<dbReference type="PIRSF" id="PIRSF026631">
    <property type="entry name" value="UCP026631"/>
    <property type="match status" value="1"/>
</dbReference>
<feature type="transmembrane region" description="Helical" evidence="2">
    <location>
        <begin position="250"/>
        <end position="275"/>
    </location>
</feature>
<gene>
    <name evidence="4" type="ORF">BC739_004421</name>
</gene>
<evidence type="ECO:0000256" key="1">
    <source>
        <dbReference type="SAM" id="MobiDB-lite"/>
    </source>
</evidence>
<evidence type="ECO:0000313" key="4">
    <source>
        <dbReference type="EMBL" id="MBA8927215.1"/>
    </source>
</evidence>
<keyword evidence="5" id="KW-1185">Reference proteome</keyword>